<dbReference type="Proteomes" id="UP000006864">
    <property type="component" value="Chromosome"/>
</dbReference>
<name>A0AB32X9W7_HELPC</name>
<sequence>MLECIVFFLLVKGVYQLVNSVFNAYLLGISLKTLLFIMN</sequence>
<evidence type="ECO:0000313" key="2">
    <source>
        <dbReference type="Proteomes" id="UP000006864"/>
    </source>
</evidence>
<evidence type="ECO:0000313" key="1">
    <source>
        <dbReference type="EMBL" id="ADO04407.1"/>
    </source>
</evidence>
<proteinExistence type="predicted"/>
<organism evidence="1 2">
    <name type="scientific">Helicobacter pylori (strain Cuz20)</name>
    <dbReference type="NCBI Taxonomy" id="765964"/>
    <lineage>
        <taxon>Bacteria</taxon>
        <taxon>Pseudomonadati</taxon>
        <taxon>Campylobacterota</taxon>
        <taxon>Epsilonproteobacteria</taxon>
        <taxon>Campylobacterales</taxon>
        <taxon>Helicobacteraceae</taxon>
        <taxon>Helicobacter</taxon>
    </lineage>
</organism>
<gene>
    <name evidence="1" type="ordered locus">HPCU_06305</name>
</gene>
<dbReference type="KEGG" id="hpu:HPCU_06305"/>
<reference evidence="2" key="1">
    <citation type="submission" date="2010-06" db="EMBL/GenBank/DDBJ databases">
        <title>Complete genome sequence of Helicobacter pylori strain Cuz20.</title>
        <authorList>
            <person name="Kersulyte D."/>
            <person name="Herrera P."/>
            <person name="Gilman R.H."/>
            <person name="Berg D.E."/>
        </authorList>
    </citation>
    <scope>NUCLEOTIDE SEQUENCE [LARGE SCALE GENOMIC DNA]</scope>
    <source>
        <strain evidence="2">Cuz20</strain>
    </source>
</reference>
<dbReference type="EMBL" id="CP002076">
    <property type="protein sequence ID" value="ADO04407.1"/>
    <property type="molecule type" value="Genomic_DNA"/>
</dbReference>
<accession>A0AB32X9W7</accession>
<protein>
    <submittedName>
        <fullName evidence="1">Uncharacterized protein</fullName>
    </submittedName>
</protein>
<dbReference type="AlphaFoldDB" id="A0AB32X9W7"/>